<accession>A0A0F5PQI7</accession>
<protein>
    <submittedName>
        <fullName evidence="1">Uncharacterized protein</fullName>
    </submittedName>
</protein>
<proteinExistence type="predicted"/>
<reference evidence="1 2" key="2">
    <citation type="journal article" date="2015" name="BMC Genomics">
        <title>Analysis of three genomes within the thermophilic bacterial species Caldanaerobacter subterraneus with a focus on carbon monoxide dehydrogenase evolution and hydrolase diversity.</title>
        <authorList>
            <person name="Sant'Anna F.H."/>
            <person name="Lebedinsky A.V."/>
            <person name="Sokolova T.G."/>
            <person name="Robb F.T."/>
            <person name="Gonzalez J.M."/>
        </authorList>
    </citation>
    <scope>NUCLEOTIDE SEQUENCE [LARGE SCALE GENOMIC DNA]</scope>
    <source>
        <strain evidence="1 2">DSM 12653</strain>
    </source>
</reference>
<evidence type="ECO:0000313" key="2">
    <source>
        <dbReference type="Proteomes" id="UP000010146"/>
    </source>
</evidence>
<comment type="caution">
    <text evidence="1">The sequence shown here is derived from an EMBL/GenBank/DDBJ whole genome shotgun (WGS) entry which is preliminary data.</text>
</comment>
<dbReference type="EMBL" id="ABXP02000052">
    <property type="protein sequence ID" value="KKC30084.1"/>
    <property type="molecule type" value="Genomic_DNA"/>
</dbReference>
<sequence length="36" mass="4204">MILKEEIGETNGVSLAYRDMQISKTIRNKNQNMYDV</sequence>
<dbReference type="AlphaFoldDB" id="A0A0F5PQI7"/>
<dbReference type="Proteomes" id="UP000010146">
    <property type="component" value="Unassembled WGS sequence"/>
</dbReference>
<name>A0A0F5PQI7_9THEO</name>
<reference evidence="2" key="3">
    <citation type="submission" date="2015-02" db="EMBL/GenBank/DDBJ databases">
        <title>Genome analysis of three genomes within the thermophilic hydrogenogenic bacterial species Caldanaerobacter subterraneus.</title>
        <authorList>
            <person name="Sant'Anna F.H."/>
            <person name="Lebedinsky A."/>
            <person name="Sokolova T."/>
            <person name="Robb F.T."/>
            <person name="Gonzalez J.M."/>
        </authorList>
    </citation>
    <scope>NUCLEOTIDE SEQUENCE [LARGE SCALE GENOMIC DNA]</scope>
    <source>
        <strain evidence="2">DSM 12653</strain>
    </source>
</reference>
<evidence type="ECO:0000313" key="1">
    <source>
        <dbReference type="EMBL" id="KKC30084.1"/>
    </source>
</evidence>
<reference evidence="1 2" key="1">
    <citation type="submission" date="2008-07" db="EMBL/GenBank/DDBJ databases">
        <authorList>
            <person name="Gonzalez J."/>
            <person name="Sokolova T."/>
            <person name="Ferriera S."/>
            <person name="Johnson J."/>
            <person name="Kravitz S."/>
            <person name="Beeson K."/>
            <person name="Sutton G."/>
            <person name="Rogers Y.-H."/>
            <person name="Friedman R."/>
            <person name="Frazier M."/>
            <person name="Venter J.C."/>
        </authorList>
    </citation>
    <scope>NUCLEOTIDE SEQUENCE [LARGE SCALE GENOMIC DNA]</scope>
    <source>
        <strain evidence="1 2">DSM 12653</strain>
    </source>
</reference>
<gene>
    <name evidence="1" type="ORF">CDSM653_00869</name>
</gene>
<organism evidence="1 2">
    <name type="scientific">Caldanaerobacter subterraneus subsp. pacificus DSM 12653</name>
    <dbReference type="NCBI Taxonomy" id="391606"/>
    <lineage>
        <taxon>Bacteria</taxon>
        <taxon>Bacillati</taxon>
        <taxon>Bacillota</taxon>
        <taxon>Clostridia</taxon>
        <taxon>Thermoanaerobacterales</taxon>
        <taxon>Thermoanaerobacteraceae</taxon>
        <taxon>Caldanaerobacter</taxon>
    </lineage>
</organism>